<proteinExistence type="predicted"/>
<accession>A0ACB8EUF9</accession>
<organism evidence="1 2">
    <name type="scientific">Sphaerodactylus townsendi</name>
    <dbReference type="NCBI Taxonomy" id="933632"/>
    <lineage>
        <taxon>Eukaryota</taxon>
        <taxon>Metazoa</taxon>
        <taxon>Chordata</taxon>
        <taxon>Craniata</taxon>
        <taxon>Vertebrata</taxon>
        <taxon>Euteleostomi</taxon>
        <taxon>Lepidosauria</taxon>
        <taxon>Squamata</taxon>
        <taxon>Bifurcata</taxon>
        <taxon>Gekkota</taxon>
        <taxon>Sphaerodactylidae</taxon>
        <taxon>Sphaerodactylus</taxon>
    </lineage>
</organism>
<protein>
    <submittedName>
        <fullName evidence="1">Uncharacterized protein</fullName>
    </submittedName>
</protein>
<evidence type="ECO:0000313" key="2">
    <source>
        <dbReference type="Proteomes" id="UP000827872"/>
    </source>
</evidence>
<evidence type="ECO:0000313" key="1">
    <source>
        <dbReference type="EMBL" id="KAH7996153.1"/>
    </source>
</evidence>
<name>A0ACB8EUF9_9SAUR</name>
<dbReference type="EMBL" id="CM037628">
    <property type="protein sequence ID" value="KAH7996153.1"/>
    <property type="molecule type" value="Genomic_DNA"/>
</dbReference>
<gene>
    <name evidence="1" type="ORF">K3G42_001926</name>
</gene>
<reference evidence="1" key="1">
    <citation type="submission" date="2021-08" db="EMBL/GenBank/DDBJ databases">
        <title>The first chromosome-level gecko genome reveals the dynamic sex chromosomes of Neotropical dwarf geckos (Sphaerodactylidae: Sphaerodactylus).</title>
        <authorList>
            <person name="Pinto B.J."/>
            <person name="Keating S.E."/>
            <person name="Gamble T."/>
        </authorList>
    </citation>
    <scope>NUCLEOTIDE SEQUENCE</scope>
    <source>
        <strain evidence="1">TG3544</strain>
    </source>
</reference>
<keyword evidence="2" id="KW-1185">Reference proteome</keyword>
<dbReference type="Proteomes" id="UP000827872">
    <property type="component" value="Linkage Group LG15"/>
</dbReference>
<comment type="caution">
    <text evidence="1">The sequence shown here is derived from an EMBL/GenBank/DDBJ whole genome shotgun (WGS) entry which is preliminary data.</text>
</comment>
<sequence>MPSDNCIYSINLHFPPKAEVLAFLDHQGRRPQRQALAVVNFGNEEDPNITEYVVGPLPKPTYHQDITVEKYGGKLPYYRRFLSGRDRDIINTLFMREEYPKAPNFMRQVFDYNENDFFLLPGLPPGFKSGDRNVWMTHFQNVSGSYSHPVGLELEVDISSLDTSQWKVLNVFYNGQYFEDMEDLERQFNEGRVRVAKVKKAPHDGGFSSLKPRVPPEWPGPLQYEPRGPRYCVRDNQVTFMSWSFAFGMEVNRGPRLFDVRFEGERIAYELSVQDAASLYGSNSPATMDAIYMDLGFALGRDAVTLTRGVDCPYLATYLDRHYMHESALPITRQNSICIFEQNAAIPIRRHYDQSDPKFYGGLVDSVLVFRAISTMVNYDYVWDFVFHQNGAVGVKIHATGYFFSSFFFDDAADFGNRVQEFTLGTMHTHNIHYKADLDVGVRKNGTACQESS</sequence>